<proteinExistence type="predicted"/>
<evidence type="ECO:0000313" key="4">
    <source>
        <dbReference type="EMBL" id="QTL99465.1"/>
    </source>
</evidence>
<dbReference type="InterPro" id="IPR024300">
    <property type="entry name" value="SipL_SPOCS_dom"/>
</dbReference>
<protein>
    <submittedName>
        <fullName evidence="4">DUF3794 domain-containing protein</fullName>
    </submittedName>
</protein>
<keyword evidence="2" id="KW-0812">Transmembrane</keyword>
<keyword evidence="2" id="KW-0472">Membrane</keyword>
<feature type="region of interest" description="Disordered" evidence="1">
    <location>
        <begin position="89"/>
        <end position="133"/>
    </location>
</feature>
<reference evidence="4" key="1">
    <citation type="submission" date="2019-12" db="EMBL/GenBank/DDBJ databases">
        <authorList>
            <person name="zhang j."/>
            <person name="sun C.M."/>
        </authorList>
    </citation>
    <scope>NUCLEOTIDE SEQUENCE</scope>
    <source>
        <strain evidence="4">NS-1</strain>
    </source>
</reference>
<keyword evidence="2" id="KW-1133">Transmembrane helix</keyword>
<feature type="domain" description="SipL SPOCS" evidence="3">
    <location>
        <begin position="490"/>
        <end position="562"/>
    </location>
</feature>
<dbReference type="KEGG" id="ifn:GM661_16685"/>
<gene>
    <name evidence="4" type="ORF">GM661_16685</name>
</gene>
<feature type="compositionally biased region" description="Basic and acidic residues" evidence="1">
    <location>
        <begin position="89"/>
        <end position="103"/>
    </location>
</feature>
<evidence type="ECO:0000256" key="2">
    <source>
        <dbReference type="SAM" id="Phobius"/>
    </source>
</evidence>
<feature type="domain" description="SipL SPOCS" evidence="3">
    <location>
        <begin position="214"/>
        <end position="289"/>
    </location>
</feature>
<organism evidence="4 5">
    <name type="scientific">Iocasia fonsfrigidae</name>
    <dbReference type="NCBI Taxonomy" id="2682810"/>
    <lineage>
        <taxon>Bacteria</taxon>
        <taxon>Bacillati</taxon>
        <taxon>Bacillota</taxon>
        <taxon>Clostridia</taxon>
        <taxon>Halanaerobiales</taxon>
        <taxon>Halanaerobiaceae</taxon>
        <taxon>Iocasia</taxon>
    </lineage>
</organism>
<name>A0A8A7KHA6_9FIRM</name>
<evidence type="ECO:0000256" key="1">
    <source>
        <dbReference type="SAM" id="MobiDB-lite"/>
    </source>
</evidence>
<keyword evidence="5" id="KW-1185">Reference proteome</keyword>
<feature type="domain" description="SipL SPOCS" evidence="3">
    <location>
        <begin position="350"/>
        <end position="425"/>
    </location>
</feature>
<feature type="compositionally biased region" description="Basic and acidic residues" evidence="1">
    <location>
        <begin position="115"/>
        <end position="133"/>
    </location>
</feature>
<dbReference type="EMBL" id="CP046640">
    <property type="protein sequence ID" value="QTL99465.1"/>
    <property type="molecule type" value="Genomic_DNA"/>
</dbReference>
<evidence type="ECO:0000259" key="3">
    <source>
        <dbReference type="Pfam" id="PF12673"/>
    </source>
</evidence>
<dbReference type="AlphaFoldDB" id="A0A8A7KHA6"/>
<dbReference type="RefSeq" id="WP_230867808.1">
    <property type="nucleotide sequence ID" value="NZ_CP046640.1"/>
</dbReference>
<dbReference type="Proteomes" id="UP000665020">
    <property type="component" value="Chromosome"/>
</dbReference>
<feature type="transmembrane region" description="Helical" evidence="2">
    <location>
        <begin position="6"/>
        <end position="22"/>
    </location>
</feature>
<sequence>MYSWLILMGIITGFMISTYYLYQYWTKPMSEIENYFDDRVFKRVEVVPKVNKTAYEFAYQNNTNFGKDSLDKEQSNKKVHEVFAFHSIKPPDKSEKKDNEGKEGLAAGKGGNPEENNRIKEDTSDKEKILKEDRQIDDERLIKDEMESSKGVSETSKIRFESTWVSKNTKGGMIMPELQQVEGLELIKTPVVIGENVIQRMEVTDLSLDTSAIKIRDINATVTNLDTDVIDNKVIIQGTIHKQIFFVGTDDIIHHQAEDINFSYFVDVPGAEPGMDVLVEPTIEHIVTRLIMDGTILHQKVVLQFFVKVLSIQQLIVETGVGPLIKVERVIGENSVQTMVMNEVTLAVDAIKIVDINAEVVDLETEIIEDKVIIQGVVHKQLFYIGVDDVEHHQAEDIPFSEFVDIPGAEPGMNVQVHPNVEHIKQELSVDGTTVTQEIVLELFVKVTETVQINLVTGEDSLVMLPEVVGENTKQVLSETTLELDQTAIKIKDIQASFEDVNAVVINDKVIIQGIIHKQIFYVGEDNVEYHQAENVPFSTFVDVIGARPDMDVDIIPTIAFIKPELDPEGELLTQKVIGDIFVKVTENIQFNVSEVGPYGV</sequence>
<evidence type="ECO:0000313" key="5">
    <source>
        <dbReference type="Proteomes" id="UP000665020"/>
    </source>
</evidence>
<dbReference type="Pfam" id="PF12673">
    <property type="entry name" value="SipL"/>
    <property type="match status" value="3"/>
</dbReference>
<accession>A0A8A7KHA6</accession>